<dbReference type="STRING" id="578462.A0A0L0SJU4"/>
<dbReference type="Pfam" id="PF00346">
    <property type="entry name" value="Complex1_49kDa"/>
    <property type="match status" value="1"/>
</dbReference>
<dbReference type="FunFam" id="1.10.645.10:FF:000005">
    <property type="entry name" value="NADH-quinone oxidoreductase subunit D"/>
    <property type="match status" value="1"/>
</dbReference>
<dbReference type="GO" id="GO:0051287">
    <property type="term" value="F:NAD binding"/>
    <property type="evidence" value="ECO:0007669"/>
    <property type="project" value="InterPro"/>
</dbReference>
<evidence type="ECO:0000256" key="5">
    <source>
        <dbReference type="RuleBase" id="RU003685"/>
    </source>
</evidence>
<keyword evidence="4 5" id="KW-0520">NAD</keyword>
<evidence type="ECO:0000313" key="8">
    <source>
        <dbReference type="Proteomes" id="UP000054350"/>
    </source>
</evidence>
<dbReference type="VEuPathDB" id="FungiDB:AMAG_07939"/>
<dbReference type="PANTHER" id="PTHR11993">
    <property type="entry name" value="NADH-UBIQUINONE OXIDOREDUCTASE 49 KDA SUBUNIT"/>
    <property type="match status" value="1"/>
</dbReference>
<comment type="similarity">
    <text evidence="1 5">Belongs to the complex I 49 kDa subunit family.</text>
</comment>
<evidence type="ECO:0000256" key="1">
    <source>
        <dbReference type="ARBA" id="ARBA00005769"/>
    </source>
</evidence>
<dbReference type="InterPro" id="IPR029014">
    <property type="entry name" value="NiFe-Hase_large"/>
</dbReference>
<keyword evidence="2 5" id="KW-0813">Transport</keyword>
<dbReference type="AlphaFoldDB" id="A0A0L0SJU4"/>
<keyword evidence="8" id="KW-1185">Reference proteome</keyword>
<evidence type="ECO:0000259" key="6">
    <source>
        <dbReference type="Pfam" id="PF00346"/>
    </source>
</evidence>
<reference evidence="7 8" key="1">
    <citation type="submission" date="2009-11" db="EMBL/GenBank/DDBJ databases">
        <title>Annotation of Allomyces macrogynus ATCC 38327.</title>
        <authorList>
            <consortium name="The Broad Institute Genome Sequencing Platform"/>
            <person name="Russ C."/>
            <person name="Cuomo C."/>
            <person name="Burger G."/>
            <person name="Gray M.W."/>
            <person name="Holland P.W.H."/>
            <person name="King N."/>
            <person name="Lang F.B.F."/>
            <person name="Roger A.J."/>
            <person name="Ruiz-Trillo I."/>
            <person name="Young S.K."/>
            <person name="Zeng Q."/>
            <person name="Gargeya S."/>
            <person name="Fitzgerald M."/>
            <person name="Haas B."/>
            <person name="Abouelleil A."/>
            <person name="Alvarado L."/>
            <person name="Arachchi H.M."/>
            <person name="Berlin A."/>
            <person name="Chapman S.B."/>
            <person name="Gearin G."/>
            <person name="Goldberg J."/>
            <person name="Griggs A."/>
            <person name="Gujja S."/>
            <person name="Hansen M."/>
            <person name="Heiman D."/>
            <person name="Howarth C."/>
            <person name="Larimer J."/>
            <person name="Lui A."/>
            <person name="MacDonald P.J.P."/>
            <person name="McCowen C."/>
            <person name="Montmayeur A."/>
            <person name="Murphy C."/>
            <person name="Neiman D."/>
            <person name="Pearson M."/>
            <person name="Priest M."/>
            <person name="Roberts A."/>
            <person name="Saif S."/>
            <person name="Shea T."/>
            <person name="Sisk P."/>
            <person name="Stolte C."/>
            <person name="Sykes S."/>
            <person name="Wortman J."/>
            <person name="Nusbaum C."/>
            <person name="Birren B."/>
        </authorList>
    </citation>
    <scope>NUCLEOTIDE SEQUENCE [LARGE SCALE GENOMIC DNA]</scope>
    <source>
        <strain evidence="7 8">ATCC 38327</strain>
    </source>
</reference>
<protein>
    <submittedName>
        <fullName evidence="7">NADH dehydrogenase [ubiquinone] iron-sulfur protein 2, mitochondrial</fullName>
    </submittedName>
</protein>
<dbReference type="SUPFAM" id="SSF56762">
    <property type="entry name" value="HydB/Nqo4-like"/>
    <property type="match status" value="1"/>
</dbReference>
<evidence type="ECO:0000256" key="4">
    <source>
        <dbReference type="ARBA" id="ARBA00023027"/>
    </source>
</evidence>
<evidence type="ECO:0000256" key="3">
    <source>
        <dbReference type="ARBA" id="ARBA00022967"/>
    </source>
</evidence>
<dbReference type="NCBIfam" id="TIGR01962">
    <property type="entry name" value="NuoD"/>
    <property type="match status" value="1"/>
</dbReference>
<dbReference type="NCBIfam" id="NF004739">
    <property type="entry name" value="PRK06075.1"/>
    <property type="match status" value="1"/>
</dbReference>
<dbReference type="Gene3D" id="1.10.645.10">
    <property type="entry name" value="Cytochrome-c3 Hydrogenase, chain B"/>
    <property type="match status" value="1"/>
</dbReference>
<dbReference type="InterPro" id="IPR014029">
    <property type="entry name" value="NADH_UbQ_OxRdtase_49kDa_CS"/>
</dbReference>
<dbReference type="HAMAP" id="MF_01358">
    <property type="entry name" value="NDH1_NuoD"/>
    <property type="match status" value="1"/>
</dbReference>
<proteinExistence type="inferred from homology"/>
<dbReference type="OrthoDB" id="1009at2759"/>
<dbReference type="InterPro" id="IPR022885">
    <property type="entry name" value="NDH1_su_D/H"/>
</dbReference>
<reference evidence="8" key="2">
    <citation type="submission" date="2009-11" db="EMBL/GenBank/DDBJ databases">
        <title>The Genome Sequence of Allomyces macrogynus strain ATCC 38327.</title>
        <authorList>
            <consortium name="The Broad Institute Genome Sequencing Platform"/>
            <person name="Russ C."/>
            <person name="Cuomo C."/>
            <person name="Shea T."/>
            <person name="Young S.K."/>
            <person name="Zeng Q."/>
            <person name="Koehrsen M."/>
            <person name="Haas B."/>
            <person name="Borodovsky M."/>
            <person name="Guigo R."/>
            <person name="Alvarado L."/>
            <person name="Berlin A."/>
            <person name="Borenstein D."/>
            <person name="Chen Z."/>
            <person name="Engels R."/>
            <person name="Freedman E."/>
            <person name="Gellesch M."/>
            <person name="Goldberg J."/>
            <person name="Griggs A."/>
            <person name="Gujja S."/>
            <person name="Heiman D."/>
            <person name="Hepburn T."/>
            <person name="Howarth C."/>
            <person name="Jen D."/>
            <person name="Larson L."/>
            <person name="Lewis B."/>
            <person name="Mehta T."/>
            <person name="Park D."/>
            <person name="Pearson M."/>
            <person name="Roberts A."/>
            <person name="Saif S."/>
            <person name="Shenoy N."/>
            <person name="Sisk P."/>
            <person name="Stolte C."/>
            <person name="Sykes S."/>
            <person name="Walk T."/>
            <person name="White J."/>
            <person name="Yandava C."/>
            <person name="Burger G."/>
            <person name="Gray M.W."/>
            <person name="Holland P.W.H."/>
            <person name="King N."/>
            <person name="Lang F.B.F."/>
            <person name="Roger A.J."/>
            <person name="Ruiz-Trillo I."/>
            <person name="Lander E."/>
            <person name="Nusbaum C."/>
        </authorList>
    </citation>
    <scope>NUCLEOTIDE SEQUENCE [LARGE SCALE GENOMIC DNA]</scope>
    <source>
        <strain evidence="8">ATCC 38327</strain>
    </source>
</reference>
<gene>
    <name evidence="7" type="ORF">AMAG_07939</name>
</gene>
<evidence type="ECO:0000256" key="2">
    <source>
        <dbReference type="ARBA" id="ARBA00022448"/>
    </source>
</evidence>
<keyword evidence="3 5" id="KW-1278">Translocase</keyword>
<dbReference type="GO" id="GO:0005739">
    <property type="term" value="C:mitochondrion"/>
    <property type="evidence" value="ECO:0007669"/>
    <property type="project" value="GOC"/>
</dbReference>
<sequence>MSALLTRLGARAAAAALPRLAARTAVAAPVAAQAASRSYALETMGKTKTKIQPHAIAITMPIPEKAMADMSDEEIYVDAEAETEVRNFTVNFGPQHPAAHGVLRLILELKGEKIVRADPHIGLLHRGTEKLIEYKTYLQALPYFDRLDYCSMMCNEQAYSLAVEKLLNIDIPLRAKYIRTLFAEITRIQNHIMAVTTHALDVGAFTPFLYMFEERERTMEFYERVSGARMHAAYVRPGGVALDLPVGLLEDIHIWAKQFGSRIDEMEELLSGNRIWKNRLIGIGTVTAEEAVNYSFTGVMLRGSGFKWDLRKVQPYDAYDLVEFDVPVGRNGDCYDRYLCRVEEMRQSLRIIEQCINDMPAGAVKVDDHKIAPPRRADMKESMEALIHHFKLYSEGYSVPPGETYTAIEAPKGEFGVYLVSDGSNKPYRCKIRAPGYVHLAACDLIARDHQLADMVAIIGTCDIVFGEVDR</sequence>
<dbReference type="Proteomes" id="UP000054350">
    <property type="component" value="Unassembled WGS sequence"/>
</dbReference>
<dbReference type="PANTHER" id="PTHR11993:SF10">
    <property type="entry name" value="NADH DEHYDROGENASE [UBIQUINONE] IRON-SULFUR PROTEIN 2, MITOCHONDRIAL"/>
    <property type="match status" value="1"/>
</dbReference>
<dbReference type="PROSITE" id="PS00535">
    <property type="entry name" value="COMPLEX1_49K"/>
    <property type="match status" value="1"/>
</dbReference>
<dbReference type="eggNOG" id="KOG2870">
    <property type="taxonomic scope" value="Eukaryota"/>
</dbReference>
<dbReference type="InterPro" id="IPR001135">
    <property type="entry name" value="NADH_Q_OxRdtase_suD"/>
</dbReference>
<feature type="domain" description="NADH-quinone oxidoreductase subunit D" evidence="6">
    <location>
        <begin position="201"/>
        <end position="471"/>
    </location>
</feature>
<accession>A0A0L0SJU4</accession>
<keyword evidence="7" id="KW-0830">Ubiquinone</keyword>
<evidence type="ECO:0000313" key="7">
    <source>
        <dbReference type="EMBL" id="KNE62753.1"/>
    </source>
</evidence>
<dbReference type="GO" id="GO:0048038">
    <property type="term" value="F:quinone binding"/>
    <property type="evidence" value="ECO:0007669"/>
    <property type="project" value="InterPro"/>
</dbReference>
<dbReference type="GO" id="GO:0016651">
    <property type="term" value="F:oxidoreductase activity, acting on NAD(P)H"/>
    <property type="evidence" value="ECO:0007669"/>
    <property type="project" value="InterPro"/>
</dbReference>
<dbReference type="GO" id="GO:0006120">
    <property type="term" value="P:mitochondrial electron transport, NADH to ubiquinone"/>
    <property type="evidence" value="ECO:0007669"/>
    <property type="project" value="TreeGrafter"/>
</dbReference>
<organism evidence="7 8">
    <name type="scientific">Allomyces macrogynus (strain ATCC 38327)</name>
    <name type="common">Allomyces javanicus var. macrogynus</name>
    <dbReference type="NCBI Taxonomy" id="578462"/>
    <lineage>
        <taxon>Eukaryota</taxon>
        <taxon>Fungi</taxon>
        <taxon>Fungi incertae sedis</taxon>
        <taxon>Blastocladiomycota</taxon>
        <taxon>Blastocladiomycetes</taxon>
        <taxon>Blastocladiales</taxon>
        <taxon>Blastocladiaceae</taxon>
        <taxon>Allomyces</taxon>
    </lineage>
</organism>
<dbReference type="EMBL" id="GG745340">
    <property type="protein sequence ID" value="KNE62753.1"/>
    <property type="molecule type" value="Genomic_DNA"/>
</dbReference>
<name>A0A0L0SJU4_ALLM3</name>
<dbReference type="OMA" id="TRMDYLT"/>